<comment type="caution">
    <text evidence="3">The sequence shown here is derived from an EMBL/GenBank/DDBJ whole genome shotgun (WGS) entry which is preliminary data.</text>
</comment>
<name>A0A955IA23_9BACT</name>
<reference evidence="3" key="2">
    <citation type="journal article" date="2021" name="Microbiome">
        <title>Successional dynamics and alternative stable states in a saline activated sludge microbial community over 9 years.</title>
        <authorList>
            <person name="Wang Y."/>
            <person name="Ye J."/>
            <person name="Ju F."/>
            <person name="Liu L."/>
            <person name="Boyd J.A."/>
            <person name="Deng Y."/>
            <person name="Parks D.H."/>
            <person name="Jiang X."/>
            <person name="Yin X."/>
            <person name="Woodcroft B.J."/>
            <person name="Tyson G.W."/>
            <person name="Hugenholtz P."/>
            <person name="Polz M.F."/>
            <person name="Zhang T."/>
        </authorList>
    </citation>
    <scope>NUCLEOTIDE SEQUENCE</scope>
    <source>
        <strain evidence="3">HKST-UBA15</strain>
    </source>
</reference>
<gene>
    <name evidence="3" type="ORF">KC675_05245</name>
</gene>
<evidence type="ECO:0000313" key="3">
    <source>
        <dbReference type="EMBL" id="MCA9380556.1"/>
    </source>
</evidence>
<dbReference type="GO" id="GO:0046872">
    <property type="term" value="F:metal ion binding"/>
    <property type="evidence" value="ECO:0007669"/>
    <property type="project" value="UniProtKB-KW"/>
</dbReference>
<dbReference type="GO" id="GO:0005975">
    <property type="term" value="P:carbohydrate metabolic process"/>
    <property type="evidence" value="ECO:0007669"/>
    <property type="project" value="InterPro"/>
</dbReference>
<sequence length="216" mass="24491">MKINPTILTKDRDDYIMQTTRDAGFAKELDIDVIDWSLTPGKTITAEESLDVPVDVIFNFDLMMDYPSKAVKVLIGDVRVHKIIINLHSLNNIDDLFEIIRQKGIKTAVSFHDPDQYEDVKNYFKKVDAIHIFAIQPGAQGNEFRPEMLEYSKKLKEDGFEGEIGLDGGVNKQTLPQILNFPFDVVVVGSAIAKSENPKATYLELIEMEKQLHTYA</sequence>
<evidence type="ECO:0000313" key="4">
    <source>
        <dbReference type="Proteomes" id="UP000745577"/>
    </source>
</evidence>
<keyword evidence="1" id="KW-0479">Metal-binding</keyword>
<accession>A0A955IA23</accession>
<dbReference type="EMBL" id="JAGQLL010000086">
    <property type="protein sequence ID" value="MCA9380556.1"/>
    <property type="molecule type" value="Genomic_DNA"/>
</dbReference>
<dbReference type="Proteomes" id="UP000745577">
    <property type="component" value="Unassembled WGS sequence"/>
</dbReference>
<proteinExistence type="predicted"/>
<keyword evidence="2" id="KW-0413">Isomerase</keyword>
<reference evidence="3" key="1">
    <citation type="submission" date="2020-04" db="EMBL/GenBank/DDBJ databases">
        <authorList>
            <person name="Zhang T."/>
        </authorList>
    </citation>
    <scope>NUCLEOTIDE SEQUENCE</scope>
    <source>
        <strain evidence="3">HKST-UBA15</strain>
    </source>
</reference>
<evidence type="ECO:0000256" key="2">
    <source>
        <dbReference type="ARBA" id="ARBA00023235"/>
    </source>
</evidence>
<dbReference type="InterPro" id="IPR000056">
    <property type="entry name" value="Ribul_P_3_epim-like"/>
</dbReference>
<evidence type="ECO:0000256" key="1">
    <source>
        <dbReference type="ARBA" id="ARBA00022723"/>
    </source>
</evidence>
<dbReference type="SUPFAM" id="SSF51366">
    <property type="entry name" value="Ribulose-phoshate binding barrel"/>
    <property type="match status" value="1"/>
</dbReference>
<evidence type="ECO:0008006" key="5">
    <source>
        <dbReference type="Google" id="ProtNLM"/>
    </source>
</evidence>
<dbReference type="Gene3D" id="3.20.20.70">
    <property type="entry name" value="Aldolase class I"/>
    <property type="match status" value="1"/>
</dbReference>
<dbReference type="Pfam" id="PF00834">
    <property type="entry name" value="Ribul_P_3_epim"/>
    <property type="match status" value="1"/>
</dbReference>
<dbReference type="PANTHER" id="PTHR11749">
    <property type="entry name" value="RIBULOSE-5-PHOSPHATE-3-EPIMERASE"/>
    <property type="match status" value="1"/>
</dbReference>
<dbReference type="GO" id="GO:0016857">
    <property type="term" value="F:racemase and epimerase activity, acting on carbohydrates and derivatives"/>
    <property type="evidence" value="ECO:0007669"/>
    <property type="project" value="InterPro"/>
</dbReference>
<organism evidence="3 4">
    <name type="scientific">Candidatus Dojkabacteria bacterium</name>
    <dbReference type="NCBI Taxonomy" id="2099670"/>
    <lineage>
        <taxon>Bacteria</taxon>
        <taxon>Candidatus Dojkabacteria</taxon>
    </lineage>
</organism>
<dbReference type="InterPro" id="IPR011060">
    <property type="entry name" value="RibuloseP-bd_barrel"/>
</dbReference>
<dbReference type="InterPro" id="IPR013785">
    <property type="entry name" value="Aldolase_TIM"/>
</dbReference>
<protein>
    <recommendedName>
        <fullName evidence="5">Ribulose-phosphate 3-epimerase</fullName>
    </recommendedName>
</protein>
<dbReference type="AlphaFoldDB" id="A0A955IA23"/>